<dbReference type="InterPro" id="IPR036237">
    <property type="entry name" value="Xyl_isomerase-like_sf"/>
</dbReference>
<feature type="domain" description="Xylose isomerase-like TIM barrel" evidence="1">
    <location>
        <begin position="25"/>
        <end position="263"/>
    </location>
</feature>
<dbReference type="AlphaFoldDB" id="A0A6J7J3K5"/>
<gene>
    <name evidence="2" type="ORF">UFOPK3564_02716</name>
</gene>
<proteinExistence type="predicted"/>
<reference evidence="2" key="1">
    <citation type="submission" date="2020-05" db="EMBL/GenBank/DDBJ databases">
        <authorList>
            <person name="Chiriac C."/>
            <person name="Salcher M."/>
            <person name="Ghai R."/>
            <person name="Kavagutti S V."/>
        </authorList>
    </citation>
    <scope>NUCLEOTIDE SEQUENCE</scope>
</reference>
<accession>A0A6J7J3K5</accession>
<dbReference type="EMBL" id="CAFBMK010000210">
    <property type="protein sequence ID" value="CAB4937234.1"/>
    <property type="molecule type" value="Genomic_DNA"/>
</dbReference>
<dbReference type="Gene3D" id="3.20.20.150">
    <property type="entry name" value="Divalent-metal-dependent TIM barrel enzymes"/>
    <property type="match status" value="1"/>
</dbReference>
<dbReference type="PANTHER" id="PTHR12110">
    <property type="entry name" value="HYDROXYPYRUVATE ISOMERASE"/>
    <property type="match status" value="1"/>
</dbReference>
<dbReference type="InterPro" id="IPR050312">
    <property type="entry name" value="IolE/XylAMocC-like"/>
</dbReference>
<dbReference type="Pfam" id="PF01261">
    <property type="entry name" value="AP_endonuc_2"/>
    <property type="match status" value="1"/>
</dbReference>
<sequence length="283" mass="31178">MAKLELGIISGVWDGTPVGREEGMRKVKEIGFDSYDIFEDPLDMTKEEQARIKELADELELPIRSCVCVNFALVDFNPSVQRFALDRGRAYIEQAKLYGARNVVLVIGEYYWDDEVIPKDGVWQIAVDNVKTLAQDADAAGVDLVIELEPFTQALVKDVPELVRFVKDVGHPRVKANADISHLHLARTEFSDVALMTGMIGHVHLSDCDGEVHGDLPPGRGKTPIKEYLQAVIDTGLDDATVALELEYSPDPANIVAWVEEAYESSARILDELGVRSLSGSAA</sequence>
<dbReference type="InterPro" id="IPR013022">
    <property type="entry name" value="Xyl_isomerase-like_TIM-brl"/>
</dbReference>
<evidence type="ECO:0000259" key="1">
    <source>
        <dbReference type="Pfam" id="PF01261"/>
    </source>
</evidence>
<evidence type="ECO:0000313" key="2">
    <source>
        <dbReference type="EMBL" id="CAB4937234.1"/>
    </source>
</evidence>
<protein>
    <submittedName>
        <fullName evidence="2">Unannotated protein</fullName>
    </submittedName>
</protein>
<dbReference type="SUPFAM" id="SSF51658">
    <property type="entry name" value="Xylose isomerase-like"/>
    <property type="match status" value="1"/>
</dbReference>
<organism evidence="2">
    <name type="scientific">freshwater metagenome</name>
    <dbReference type="NCBI Taxonomy" id="449393"/>
    <lineage>
        <taxon>unclassified sequences</taxon>
        <taxon>metagenomes</taxon>
        <taxon>ecological metagenomes</taxon>
    </lineage>
</organism>
<dbReference type="PANTHER" id="PTHR12110:SF41">
    <property type="entry name" value="INOSOSE DEHYDRATASE"/>
    <property type="match status" value="1"/>
</dbReference>
<name>A0A6J7J3K5_9ZZZZ</name>